<evidence type="ECO:0000313" key="1">
    <source>
        <dbReference type="EMBL" id="KAF4145997.1"/>
    </source>
</evidence>
<reference evidence="1" key="1">
    <citation type="submission" date="2020-03" db="EMBL/GenBank/DDBJ databases">
        <title>Hybrid Assembly of Korean Phytophthora infestans isolates.</title>
        <authorList>
            <person name="Prokchorchik M."/>
            <person name="Lee Y."/>
            <person name="Seo J."/>
            <person name="Cho J.-H."/>
            <person name="Park Y.-E."/>
            <person name="Jang D.-C."/>
            <person name="Im J.-S."/>
            <person name="Choi J.-G."/>
            <person name="Park H.-J."/>
            <person name="Lee G.-B."/>
            <person name="Lee Y.-G."/>
            <person name="Hong S.-Y."/>
            <person name="Cho K."/>
            <person name="Sohn K.H."/>
        </authorList>
    </citation>
    <scope>NUCLEOTIDE SEQUENCE</scope>
    <source>
        <strain evidence="1">KR_2_A2</strain>
    </source>
</reference>
<protein>
    <submittedName>
        <fullName evidence="1">Uncharacterized protein</fullName>
    </submittedName>
</protein>
<organism evidence="1 2">
    <name type="scientific">Phytophthora infestans</name>
    <name type="common">Potato late blight agent</name>
    <name type="synonym">Botrytis infestans</name>
    <dbReference type="NCBI Taxonomy" id="4787"/>
    <lineage>
        <taxon>Eukaryota</taxon>
        <taxon>Sar</taxon>
        <taxon>Stramenopiles</taxon>
        <taxon>Oomycota</taxon>
        <taxon>Peronosporomycetes</taxon>
        <taxon>Peronosporales</taxon>
        <taxon>Peronosporaceae</taxon>
        <taxon>Phytophthora</taxon>
    </lineage>
</organism>
<proteinExistence type="predicted"/>
<feature type="non-terminal residue" evidence="1">
    <location>
        <position position="171"/>
    </location>
</feature>
<gene>
    <name evidence="1" type="ORF">GN958_ATG04820</name>
</gene>
<name>A0A8S9V1Q2_PHYIN</name>
<evidence type="ECO:0000313" key="2">
    <source>
        <dbReference type="Proteomes" id="UP000704712"/>
    </source>
</evidence>
<dbReference type="EMBL" id="JAACNO010000657">
    <property type="protein sequence ID" value="KAF4145997.1"/>
    <property type="molecule type" value="Genomic_DNA"/>
</dbReference>
<comment type="caution">
    <text evidence="1">The sequence shown here is derived from an EMBL/GenBank/DDBJ whole genome shotgun (WGS) entry which is preliminary data.</text>
</comment>
<accession>A0A8S9V1Q2</accession>
<dbReference type="Proteomes" id="UP000704712">
    <property type="component" value="Unassembled WGS sequence"/>
</dbReference>
<dbReference type="AlphaFoldDB" id="A0A8S9V1Q2"/>
<sequence length="171" mass="18565">VAQTLDSRDTIADSSEAGWRLTCASAGQAELVALSMSLLRPANARCVGRCTGRDDAHLEVFPIECRRKEEVPRLVKGGQNPAFVMSGAVDPISRRTGKPGHDGRARGDMHVVSAVKCWRCKRPRRANMLDRHRSASGSSSWRQTLSTELLLHLVLPAAGMKDAAIASSYKT</sequence>